<dbReference type="Pfam" id="PF13599">
    <property type="entry name" value="Pentapeptide_4"/>
    <property type="match status" value="2"/>
</dbReference>
<dbReference type="PANTHER" id="PTHR42999">
    <property type="entry name" value="ANTIBIOTIC RESISTANCE PROTEIN MCBG"/>
    <property type="match status" value="1"/>
</dbReference>
<dbReference type="InterPro" id="IPR001646">
    <property type="entry name" value="5peptide_repeat"/>
</dbReference>
<reference evidence="1" key="1">
    <citation type="submission" date="2018-06" db="EMBL/GenBank/DDBJ databases">
        <authorList>
            <person name="Zhirakovskaya E."/>
        </authorList>
    </citation>
    <scope>NUCLEOTIDE SEQUENCE</scope>
</reference>
<gene>
    <name evidence="1" type="ORF">MNBD_IGNAVI01-132</name>
</gene>
<dbReference type="SUPFAM" id="SSF141571">
    <property type="entry name" value="Pentapeptide repeat-like"/>
    <property type="match status" value="1"/>
</dbReference>
<dbReference type="PANTHER" id="PTHR42999:SF1">
    <property type="entry name" value="PENTAPEPTIDE REPEAT-CONTAINING PROTEIN"/>
    <property type="match status" value="1"/>
</dbReference>
<accession>A0A3B1C380</accession>
<dbReference type="InterPro" id="IPR052949">
    <property type="entry name" value="PA_immunity-related"/>
</dbReference>
<dbReference type="EMBL" id="UOGD01000075">
    <property type="protein sequence ID" value="VAX17320.1"/>
    <property type="molecule type" value="Genomic_DNA"/>
</dbReference>
<sequence length="191" mass="22077">MNQTITENKVFKKINFGEKRIPRGDYDNCRFINCKFININLSGFSFIECEFEDCDLSMAKINNTSFKGVKFINCKLLGLNFNDCDNFLLMMCFDNCHLNLASFYKLELKKIEFRNCDLKEADFTETDLTNSKFENCDLNRAIFSNTKLGKADLSTSYNYSIDPEINRIRKAKFSSIGALGLLDKYDIIIEA</sequence>
<proteinExistence type="predicted"/>
<protein>
    <submittedName>
        <fullName evidence="1">Pentapeptide repeat protein</fullName>
    </submittedName>
</protein>
<name>A0A3B1C380_9ZZZZ</name>
<dbReference type="AlphaFoldDB" id="A0A3B1C380"/>
<evidence type="ECO:0000313" key="1">
    <source>
        <dbReference type="EMBL" id="VAX17320.1"/>
    </source>
</evidence>
<organism evidence="1">
    <name type="scientific">hydrothermal vent metagenome</name>
    <dbReference type="NCBI Taxonomy" id="652676"/>
    <lineage>
        <taxon>unclassified sequences</taxon>
        <taxon>metagenomes</taxon>
        <taxon>ecological metagenomes</taxon>
    </lineage>
</organism>
<dbReference type="Gene3D" id="2.160.20.80">
    <property type="entry name" value="E3 ubiquitin-protein ligase SopA"/>
    <property type="match status" value="1"/>
</dbReference>